<gene>
    <name evidence="1" type="ORF">EGYM00163_LOCUS30558</name>
</gene>
<protein>
    <submittedName>
        <fullName evidence="1">Uncharacterized protein</fullName>
    </submittedName>
</protein>
<sequence>MQHQDLYMMITIRENALLENQSVPLSVPHTMLCHPTWWLPRCCQFRLSTLGRNSTTSGFLGPPDVPMSFSWMPQGKEAQTTPWCTLHEKTEHLLCITKGPRRCNAGVWGNFGERFGKLKEGVHYQALILPKQRESVRQRDTRLQDSWSLVTSTVVA</sequence>
<proteinExistence type="predicted"/>
<reference evidence="1" key="1">
    <citation type="submission" date="2021-01" db="EMBL/GenBank/DDBJ databases">
        <authorList>
            <person name="Corre E."/>
            <person name="Pelletier E."/>
            <person name="Niang G."/>
            <person name="Scheremetjew M."/>
            <person name="Finn R."/>
            <person name="Kale V."/>
            <person name="Holt S."/>
            <person name="Cochrane G."/>
            <person name="Meng A."/>
            <person name="Brown T."/>
            <person name="Cohen L."/>
        </authorList>
    </citation>
    <scope>NUCLEOTIDE SEQUENCE</scope>
    <source>
        <strain evidence="1">CCMP1594</strain>
    </source>
</reference>
<name>A0A7S4FYH0_9EUGL</name>
<dbReference type="AlphaFoldDB" id="A0A7S4FYH0"/>
<evidence type="ECO:0000313" key="1">
    <source>
        <dbReference type="EMBL" id="CAE0819389.1"/>
    </source>
</evidence>
<organism evidence="1">
    <name type="scientific">Eutreptiella gymnastica</name>
    <dbReference type="NCBI Taxonomy" id="73025"/>
    <lineage>
        <taxon>Eukaryota</taxon>
        <taxon>Discoba</taxon>
        <taxon>Euglenozoa</taxon>
        <taxon>Euglenida</taxon>
        <taxon>Spirocuta</taxon>
        <taxon>Euglenophyceae</taxon>
        <taxon>Eutreptiales</taxon>
        <taxon>Eutreptiaceae</taxon>
        <taxon>Eutreptiella</taxon>
    </lineage>
</organism>
<dbReference type="EMBL" id="HBJA01087728">
    <property type="protein sequence ID" value="CAE0819389.1"/>
    <property type="molecule type" value="Transcribed_RNA"/>
</dbReference>
<accession>A0A7S4FYH0</accession>